<protein>
    <recommendedName>
        <fullName evidence="7">Major facilitator superfamily (MFS) profile domain-containing protein</fullName>
    </recommendedName>
</protein>
<comment type="caution">
    <text evidence="6">The sequence shown here is derived from an EMBL/GenBank/DDBJ whole genome shotgun (WGS) entry which is preliminary data.</text>
</comment>
<dbReference type="PANTHER" id="PTHR43184">
    <property type="entry name" value="MAJOR FACILITATOR SUPERFAMILY TRANSPORTER 16, ISOFORM B"/>
    <property type="match status" value="1"/>
</dbReference>
<feature type="transmembrane region" description="Helical" evidence="5">
    <location>
        <begin position="148"/>
        <end position="172"/>
    </location>
</feature>
<dbReference type="Gene3D" id="1.20.1250.20">
    <property type="entry name" value="MFS general substrate transporter like domains"/>
    <property type="match status" value="1"/>
</dbReference>
<dbReference type="SUPFAM" id="SSF103473">
    <property type="entry name" value="MFS general substrate transporter"/>
    <property type="match status" value="1"/>
</dbReference>
<dbReference type="PANTHER" id="PTHR43184:SF12">
    <property type="entry name" value="SUGAR PHOSPHATE EXCHANGER 3"/>
    <property type="match status" value="1"/>
</dbReference>
<keyword evidence="4 5" id="KW-0472">Membrane</keyword>
<reference evidence="6" key="1">
    <citation type="journal article" date="2015" name="Nature">
        <title>Complex archaea that bridge the gap between prokaryotes and eukaryotes.</title>
        <authorList>
            <person name="Spang A."/>
            <person name="Saw J.H."/>
            <person name="Jorgensen S.L."/>
            <person name="Zaremba-Niedzwiedzka K."/>
            <person name="Martijn J."/>
            <person name="Lind A.E."/>
            <person name="van Eijk R."/>
            <person name="Schleper C."/>
            <person name="Guy L."/>
            <person name="Ettema T.J."/>
        </authorList>
    </citation>
    <scope>NUCLEOTIDE SEQUENCE</scope>
</reference>
<sequence length="245" mass="27129">MFFMAFYFYQCARNAPEECGLPTIEEECEGKIELGEYRDDEFLGFKYTFERVIKTRTVLFAAFGLFCLNKVRNGLTDWLPLIIVTEGEFFAIWKSIFYPIGGIFGVILGAWISDKFVGKKRISVICAFFILLSLTLFIYTLLPPLDMIFGIPVLILIGILNFAPHVLLVSTIPMEFSTRKATSAVTGFIDGCGYIGAAITSFTSGALIGTTGSGAAFSLWIIVALIGGLVLLAELKSLPEKREYL</sequence>
<organism evidence="6">
    <name type="scientific">marine sediment metagenome</name>
    <dbReference type="NCBI Taxonomy" id="412755"/>
    <lineage>
        <taxon>unclassified sequences</taxon>
        <taxon>metagenomes</taxon>
        <taxon>ecological metagenomes</taxon>
    </lineage>
</organism>
<proteinExistence type="predicted"/>
<dbReference type="EMBL" id="LAZR01002741">
    <property type="protein sequence ID" value="KKN26173.1"/>
    <property type="molecule type" value="Genomic_DNA"/>
</dbReference>
<evidence type="ECO:0000256" key="2">
    <source>
        <dbReference type="ARBA" id="ARBA00022692"/>
    </source>
</evidence>
<feature type="transmembrane region" description="Helical" evidence="5">
    <location>
        <begin position="184"/>
        <end position="208"/>
    </location>
</feature>
<dbReference type="GO" id="GO:0005789">
    <property type="term" value="C:endoplasmic reticulum membrane"/>
    <property type="evidence" value="ECO:0007669"/>
    <property type="project" value="TreeGrafter"/>
</dbReference>
<accession>A0A0F9S9W5</accession>
<evidence type="ECO:0000256" key="5">
    <source>
        <dbReference type="SAM" id="Phobius"/>
    </source>
</evidence>
<comment type="subcellular location">
    <subcellularLocation>
        <location evidence="1">Membrane</location>
        <topology evidence="1">Multi-pass membrane protein</topology>
    </subcellularLocation>
</comment>
<evidence type="ECO:0000256" key="3">
    <source>
        <dbReference type="ARBA" id="ARBA00022989"/>
    </source>
</evidence>
<dbReference type="GO" id="GO:0022857">
    <property type="term" value="F:transmembrane transporter activity"/>
    <property type="evidence" value="ECO:0007669"/>
    <property type="project" value="InterPro"/>
</dbReference>
<feature type="transmembrane region" description="Helical" evidence="5">
    <location>
        <begin position="214"/>
        <end position="233"/>
    </location>
</feature>
<dbReference type="AlphaFoldDB" id="A0A0F9S9W5"/>
<dbReference type="Pfam" id="PF07690">
    <property type="entry name" value="MFS_1"/>
    <property type="match status" value="1"/>
</dbReference>
<evidence type="ECO:0000256" key="4">
    <source>
        <dbReference type="ARBA" id="ARBA00023136"/>
    </source>
</evidence>
<evidence type="ECO:0008006" key="7">
    <source>
        <dbReference type="Google" id="ProtNLM"/>
    </source>
</evidence>
<feature type="transmembrane region" description="Helical" evidence="5">
    <location>
        <begin position="91"/>
        <end position="112"/>
    </location>
</feature>
<evidence type="ECO:0000256" key="1">
    <source>
        <dbReference type="ARBA" id="ARBA00004141"/>
    </source>
</evidence>
<feature type="transmembrane region" description="Helical" evidence="5">
    <location>
        <begin position="124"/>
        <end position="142"/>
    </location>
</feature>
<keyword evidence="3 5" id="KW-1133">Transmembrane helix</keyword>
<keyword evidence="2 5" id="KW-0812">Transmembrane</keyword>
<name>A0A0F9S9W5_9ZZZZ</name>
<dbReference type="InterPro" id="IPR011701">
    <property type="entry name" value="MFS"/>
</dbReference>
<evidence type="ECO:0000313" key="6">
    <source>
        <dbReference type="EMBL" id="KKN26173.1"/>
    </source>
</evidence>
<gene>
    <name evidence="6" type="ORF">LCGC14_0877270</name>
</gene>
<dbReference type="InterPro" id="IPR036259">
    <property type="entry name" value="MFS_trans_sf"/>
</dbReference>